<evidence type="ECO:0000313" key="2">
    <source>
        <dbReference type="EMBL" id="CAA6807793.1"/>
    </source>
</evidence>
<dbReference type="Pfam" id="PF13521">
    <property type="entry name" value="AAA_28"/>
    <property type="match status" value="1"/>
</dbReference>
<organism evidence="2">
    <name type="scientific">uncultured Sulfurovum sp</name>
    <dbReference type="NCBI Taxonomy" id="269237"/>
    <lineage>
        <taxon>Bacteria</taxon>
        <taxon>Pseudomonadati</taxon>
        <taxon>Campylobacterota</taxon>
        <taxon>Epsilonproteobacteria</taxon>
        <taxon>Campylobacterales</taxon>
        <taxon>Sulfurovaceae</taxon>
        <taxon>Sulfurovum</taxon>
        <taxon>environmental samples</taxon>
    </lineage>
</organism>
<dbReference type="EMBL" id="CACVAS010000047">
    <property type="protein sequence ID" value="CAA6807793.1"/>
    <property type="molecule type" value="Genomic_DNA"/>
</dbReference>
<dbReference type="InterPro" id="IPR027417">
    <property type="entry name" value="P-loop_NTPase"/>
</dbReference>
<proteinExistence type="predicted"/>
<accession>A0A6S6SSB8</accession>
<gene>
    <name evidence="2" type="ORF">HELGO_WM3337</name>
</gene>
<dbReference type="Gene3D" id="3.40.50.300">
    <property type="entry name" value="P-loop containing nucleotide triphosphate hydrolases"/>
    <property type="match status" value="1"/>
</dbReference>
<name>A0A6S6SSB8_9BACT</name>
<sequence>MKTTIINIYGASGIGKSITACKLYAEMSISRNYGNIELVREFAKDLVWAGDLKTLAHQPSVTNGQVQRQNILLGKVDYIVTDSPLCLGLLYSKEEHLDEVTNVIATEREKYNEVNILLKRSSDIPFNPVGRVHTLEESIAIDCEIKSLLDTQNIPYIELSNKLDVISIIQHIEEVLRNK</sequence>
<dbReference type="AlphaFoldDB" id="A0A6S6SSB8"/>
<reference evidence="2" key="1">
    <citation type="submission" date="2020-01" db="EMBL/GenBank/DDBJ databases">
        <authorList>
            <person name="Meier V. D."/>
            <person name="Meier V D."/>
        </authorList>
    </citation>
    <scope>NUCLEOTIDE SEQUENCE</scope>
    <source>
        <strain evidence="2">HLG_WM_MAG_01</strain>
    </source>
</reference>
<protein>
    <recommendedName>
        <fullName evidence="1">NadR/Ttd14 AAA domain-containing protein</fullName>
    </recommendedName>
</protein>
<dbReference type="InterPro" id="IPR038727">
    <property type="entry name" value="NadR/Ttd14_AAA_dom"/>
</dbReference>
<feature type="domain" description="NadR/Ttd14 AAA" evidence="1">
    <location>
        <begin position="6"/>
        <end position="160"/>
    </location>
</feature>
<evidence type="ECO:0000259" key="1">
    <source>
        <dbReference type="Pfam" id="PF13521"/>
    </source>
</evidence>
<dbReference type="SUPFAM" id="SSF52540">
    <property type="entry name" value="P-loop containing nucleoside triphosphate hydrolases"/>
    <property type="match status" value="1"/>
</dbReference>